<keyword evidence="2" id="KW-0238">DNA-binding</keyword>
<evidence type="ECO:0000256" key="2">
    <source>
        <dbReference type="ARBA" id="ARBA00023125"/>
    </source>
</evidence>
<comment type="subcellular location">
    <subcellularLocation>
        <location evidence="1">Nucleus</location>
    </subcellularLocation>
</comment>
<keyword evidence="7" id="KW-1185">Reference proteome</keyword>
<accession>A0AAD3CJN7</accession>
<dbReference type="Pfam" id="PF00447">
    <property type="entry name" value="HSF_DNA-bind"/>
    <property type="match status" value="1"/>
</dbReference>
<dbReference type="SMART" id="SM00415">
    <property type="entry name" value="HSF"/>
    <property type="match status" value="1"/>
</dbReference>
<dbReference type="InterPro" id="IPR036390">
    <property type="entry name" value="WH_DNA-bd_sf"/>
</dbReference>
<dbReference type="Proteomes" id="UP001054902">
    <property type="component" value="Unassembled WGS sequence"/>
</dbReference>
<evidence type="ECO:0000313" key="6">
    <source>
        <dbReference type="EMBL" id="GFH46101.1"/>
    </source>
</evidence>
<evidence type="ECO:0000313" key="7">
    <source>
        <dbReference type="Proteomes" id="UP001054902"/>
    </source>
</evidence>
<dbReference type="InterPro" id="IPR000232">
    <property type="entry name" value="HSF_DNA-bd"/>
</dbReference>
<feature type="domain" description="HSF-type DNA-binding" evidence="5">
    <location>
        <begin position="27"/>
        <end position="127"/>
    </location>
</feature>
<evidence type="ECO:0000256" key="1">
    <source>
        <dbReference type="ARBA" id="ARBA00004123"/>
    </source>
</evidence>
<dbReference type="GO" id="GO:0005634">
    <property type="term" value="C:nucleus"/>
    <property type="evidence" value="ECO:0007669"/>
    <property type="project" value="UniProtKB-SubCell"/>
</dbReference>
<organism evidence="6 7">
    <name type="scientific">Chaetoceros tenuissimus</name>
    <dbReference type="NCBI Taxonomy" id="426638"/>
    <lineage>
        <taxon>Eukaryota</taxon>
        <taxon>Sar</taxon>
        <taxon>Stramenopiles</taxon>
        <taxon>Ochrophyta</taxon>
        <taxon>Bacillariophyta</taxon>
        <taxon>Coscinodiscophyceae</taxon>
        <taxon>Chaetocerotophycidae</taxon>
        <taxon>Chaetocerotales</taxon>
        <taxon>Chaetocerotaceae</taxon>
        <taxon>Chaetoceros</taxon>
    </lineage>
</organism>
<comment type="caution">
    <text evidence="6">The sequence shown here is derived from an EMBL/GenBank/DDBJ whole genome shotgun (WGS) entry which is preliminary data.</text>
</comment>
<evidence type="ECO:0000256" key="3">
    <source>
        <dbReference type="ARBA" id="ARBA00023242"/>
    </source>
</evidence>
<protein>
    <recommendedName>
        <fullName evidence="5">HSF-type DNA-binding domain-containing protein</fullName>
    </recommendedName>
</protein>
<evidence type="ECO:0000259" key="5">
    <source>
        <dbReference type="SMART" id="SM00415"/>
    </source>
</evidence>
<dbReference type="GO" id="GO:0003700">
    <property type="term" value="F:DNA-binding transcription factor activity"/>
    <property type="evidence" value="ECO:0007669"/>
    <property type="project" value="InterPro"/>
</dbReference>
<sequence>MFSDTKTTNQMLHSPNALRVPTRIPGGDERFPYKMYNILEGEEKCEDADIITWTPDGSAFIISDTDRFEKEVIPLHFGNRILYRSFQRKLYRWGFQKLSINSGKQLLYSNKYFKKGLPGLLSQMHSKGRNYTAKLALQKPPQILIPRPIHHDIKPKPSNNEVDVASALLDMSGNSLRPRNTSFDSVQVNSLRPRISSFDSVQVNSLRPRISSFDSVQSDTRVDISLASAVPTSSTSFFVGYHPIKAQAPVFMTNVPMQFNGMQFSQSAQFFNQEQLQMLRRNSNNYRL</sequence>
<dbReference type="PANTHER" id="PTHR10015">
    <property type="entry name" value="HEAT SHOCK TRANSCRIPTION FACTOR"/>
    <property type="match status" value="1"/>
</dbReference>
<dbReference type="SUPFAM" id="SSF46785">
    <property type="entry name" value="Winged helix' DNA-binding domain"/>
    <property type="match status" value="1"/>
</dbReference>
<dbReference type="AlphaFoldDB" id="A0AAD3CJN7"/>
<reference evidence="6 7" key="1">
    <citation type="journal article" date="2021" name="Sci. Rep.">
        <title>The genome of the diatom Chaetoceros tenuissimus carries an ancient integrated fragment of an extant virus.</title>
        <authorList>
            <person name="Hongo Y."/>
            <person name="Kimura K."/>
            <person name="Takaki Y."/>
            <person name="Yoshida Y."/>
            <person name="Baba S."/>
            <person name="Kobayashi G."/>
            <person name="Nagasaki K."/>
            <person name="Hano T."/>
            <person name="Tomaru Y."/>
        </authorList>
    </citation>
    <scope>NUCLEOTIDE SEQUENCE [LARGE SCALE GENOMIC DNA]</scope>
    <source>
        <strain evidence="6 7">NIES-3715</strain>
    </source>
</reference>
<dbReference type="InterPro" id="IPR036388">
    <property type="entry name" value="WH-like_DNA-bd_sf"/>
</dbReference>
<keyword evidence="3" id="KW-0539">Nucleus</keyword>
<evidence type="ECO:0000256" key="4">
    <source>
        <dbReference type="RuleBase" id="RU004020"/>
    </source>
</evidence>
<dbReference type="EMBL" id="BLLK01000022">
    <property type="protein sequence ID" value="GFH46101.1"/>
    <property type="molecule type" value="Genomic_DNA"/>
</dbReference>
<proteinExistence type="inferred from homology"/>
<dbReference type="PANTHER" id="PTHR10015:SF206">
    <property type="entry name" value="HSF-TYPE DNA-BINDING DOMAIN-CONTAINING PROTEIN"/>
    <property type="match status" value="1"/>
</dbReference>
<dbReference type="Gene3D" id="1.10.10.10">
    <property type="entry name" value="Winged helix-like DNA-binding domain superfamily/Winged helix DNA-binding domain"/>
    <property type="match status" value="1"/>
</dbReference>
<gene>
    <name evidence="6" type="ORF">CTEN210_02575</name>
</gene>
<dbReference type="GO" id="GO:0043565">
    <property type="term" value="F:sequence-specific DNA binding"/>
    <property type="evidence" value="ECO:0007669"/>
    <property type="project" value="InterPro"/>
</dbReference>
<comment type="similarity">
    <text evidence="4">Belongs to the HSF family.</text>
</comment>
<name>A0AAD3CJN7_9STRA</name>